<dbReference type="InterPro" id="IPR046357">
    <property type="entry name" value="PPIase_dom_sf"/>
</dbReference>
<evidence type="ECO:0000256" key="5">
    <source>
        <dbReference type="PROSITE-ProRule" id="PRU00277"/>
    </source>
</evidence>
<evidence type="ECO:0000313" key="9">
    <source>
        <dbReference type="Proteomes" id="UP000177258"/>
    </source>
</evidence>
<evidence type="ECO:0000259" key="7">
    <source>
        <dbReference type="PROSITE" id="PS50059"/>
    </source>
</evidence>
<evidence type="ECO:0000256" key="4">
    <source>
        <dbReference type="ARBA" id="ARBA00023235"/>
    </source>
</evidence>
<evidence type="ECO:0000313" key="8">
    <source>
        <dbReference type="EMBL" id="OGE33554.1"/>
    </source>
</evidence>
<evidence type="ECO:0000256" key="2">
    <source>
        <dbReference type="ARBA" id="ARBA00006577"/>
    </source>
</evidence>
<dbReference type="GO" id="GO:0003755">
    <property type="term" value="F:peptidyl-prolyl cis-trans isomerase activity"/>
    <property type="evidence" value="ECO:0007669"/>
    <property type="project" value="UniProtKB-UniRule"/>
</dbReference>
<dbReference type="FunFam" id="3.10.50.40:FF:000006">
    <property type="entry name" value="Peptidyl-prolyl cis-trans isomerase"/>
    <property type="match status" value="1"/>
</dbReference>
<accession>A0A1F5JY53</accession>
<proteinExistence type="inferred from homology"/>
<keyword evidence="4 5" id="KW-0413">Isomerase</keyword>
<comment type="caution">
    <text evidence="8">The sequence shown here is derived from an EMBL/GenBank/DDBJ whole genome shotgun (WGS) entry which is preliminary data.</text>
</comment>
<comment type="catalytic activity">
    <reaction evidence="1 5 6">
        <text>[protein]-peptidylproline (omega=180) = [protein]-peptidylproline (omega=0)</text>
        <dbReference type="Rhea" id="RHEA:16237"/>
        <dbReference type="Rhea" id="RHEA-COMP:10747"/>
        <dbReference type="Rhea" id="RHEA-COMP:10748"/>
        <dbReference type="ChEBI" id="CHEBI:83833"/>
        <dbReference type="ChEBI" id="CHEBI:83834"/>
        <dbReference type="EC" id="5.2.1.8"/>
    </reaction>
</comment>
<dbReference type="InterPro" id="IPR001179">
    <property type="entry name" value="PPIase_FKBP_dom"/>
</dbReference>
<dbReference type="EMBL" id="MFDB01000008">
    <property type="protein sequence ID" value="OGE33554.1"/>
    <property type="molecule type" value="Genomic_DNA"/>
</dbReference>
<dbReference type="PANTHER" id="PTHR43811:SF19">
    <property type="entry name" value="39 KDA FK506-BINDING NUCLEAR PROTEIN"/>
    <property type="match status" value="1"/>
</dbReference>
<evidence type="ECO:0000256" key="3">
    <source>
        <dbReference type="ARBA" id="ARBA00023110"/>
    </source>
</evidence>
<protein>
    <recommendedName>
        <fullName evidence="6">Peptidyl-prolyl cis-trans isomerase</fullName>
        <ecNumber evidence="6">5.2.1.8</ecNumber>
    </recommendedName>
</protein>
<evidence type="ECO:0000256" key="6">
    <source>
        <dbReference type="RuleBase" id="RU003915"/>
    </source>
</evidence>
<gene>
    <name evidence="8" type="ORF">A3D83_01120</name>
</gene>
<sequence length="156" mass="16604">MKKIVYIGIVVLLVAGIIYTLTKGKKEENVSTQDSNIPITQASPSATSSAELKIEDIKEGTGSAVKSGDIITIHYSGTLLNGTKFDSSYDRGQPFQTQIGVGQVIKGWDQGLIGMKVGGKRKLTIPPDLAYGERGAGAVIPPNATLIFDLELLDIK</sequence>
<dbReference type="Pfam" id="PF00254">
    <property type="entry name" value="FKBP_C"/>
    <property type="match status" value="1"/>
</dbReference>
<organism evidence="8 9">
    <name type="scientific">Candidatus Daviesbacteria bacterium RIFCSPHIGHO2_02_FULL_41_10</name>
    <dbReference type="NCBI Taxonomy" id="1797774"/>
    <lineage>
        <taxon>Bacteria</taxon>
        <taxon>Candidatus Daviesiibacteriota</taxon>
    </lineage>
</organism>
<dbReference type="PROSITE" id="PS50059">
    <property type="entry name" value="FKBP_PPIASE"/>
    <property type="match status" value="1"/>
</dbReference>
<keyword evidence="3 5" id="KW-0697">Rotamase</keyword>
<evidence type="ECO:0000256" key="1">
    <source>
        <dbReference type="ARBA" id="ARBA00000971"/>
    </source>
</evidence>
<dbReference type="Gene3D" id="3.10.50.40">
    <property type="match status" value="1"/>
</dbReference>
<comment type="similarity">
    <text evidence="2 6">Belongs to the FKBP-type PPIase family.</text>
</comment>
<name>A0A1F5JY53_9BACT</name>
<dbReference type="PANTHER" id="PTHR43811">
    <property type="entry name" value="FKBP-TYPE PEPTIDYL-PROLYL CIS-TRANS ISOMERASE FKPA"/>
    <property type="match status" value="1"/>
</dbReference>
<reference evidence="8 9" key="1">
    <citation type="journal article" date="2016" name="Nat. Commun.">
        <title>Thousands of microbial genomes shed light on interconnected biogeochemical processes in an aquifer system.</title>
        <authorList>
            <person name="Anantharaman K."/>
            <person name="Brown C.T."/>
            <person name="Hug L.A."/>
            <person name="Sharon I."/>
            <person name="Castelle C.J."/>
            <person name="Probst A.J."/>
            <person name="Thomas B.C."/>
            <person name="Singh A."/>
            <person name="Wilkins M.J."/>
            <person name="Karaoz U."/>
            <person name="Brodie E.L."/>
            <person name="Williams K.H."/>
            <person name="Hubbard S.S."/>
            <person name="Banfield J.F."/>
        </authorList>
    </citation>
    <scope>NUCLEOTIDE SEQUENCE [LARGE SCALE GENOMIC DNA]</scope>
</reference>
<dbReference type="Proteomes" id="UP000177258">
    <property type="component" value="Unassembled WGS sequence"/>
</dbReference>
<dbReference type="EC" id="5.2.1.8" evidence="6"/>
<feature type="domain" description="PPIase FKBP-type" evidence="7">
    <location>
        <begin position="68"/>
        <end position="156"/>
    </location>
</feature>
<dbReference type="AlphaFoldDB" id="A0A1F5JY53"/>
<dbReference type="SUPFAM" id="SSF54534">
    <property type="entry name" value="FKBP-like"/>
    <property type="match status" value="1"/>
</dbReference>